<dbReference type="Proteomes" id="UP001497512">
    <property type="component" value="Chromosome 10"/>
</dbReference>
<evidence type="ECO:0000313" key="1">
    <source>
        <dbReference type="EMBL" id="CAK9193984.1"/>
    </source>
</evidence>
<sequence>MSSSLHLLNVGQNKILNTAWTPGQQQQVGDIQSHLQLQLNRHRTLLSPLFLVSLFQVKGEDYTAKDMWEKLKQDGCFTKENWTVEPSSPSKEGLQLVLLLQLKF</sequence>
<accession>A0ABP0TDX5</accession>
<reference evidence="1" key="1">
    <citation type="submission" date="2024-02" db="EMBL/GenBank/DDBJ databases">
        <authorList>
            <consortium name="ELIXIR-Norway"/>
            <consortium name="Elixir Norway"/>
        </authorList>
    </citation>
    <scope>NUCLEOTIDE SEQUENCE</scope>
</reference>
<proteinExistence type="predicted"/>
<protein>
    <submittedName>
        <fullName evidence="1">Uncharacterized protein</fullName>
    </submittedName>
</protein>
<dbReference type="EMBL" id="OZ019902">
    <property type="protein sequence ID" value="CAK9193984.1"/>
    <property type="molecule type" value="Genomic_DNA"/>
</dbReference>
<organism evidence="1 2">
    <name type="scientific">Sphagnum troendelagicum</name>
    <dbReference type="NCBI Taxonomy" id="128251"/>
    <lineage>
        <taxon>Eukaryota</taxon>
        <taxon>Viridiplantae</taxon>
        <taxon>Streptophyta</taxon>
        <taxon>Embryophyta</taxon>
        <taxon>Bryophyta</taxon>
        <taxon>Sphagnophytina</taxon>
        <taxon>Sphagnopsida</taxon>
        <taxon>Sphagnales</taxon>
        <taxon>Sphagnaceae</taxon>
        <taxon>Sphagnum</taxon>
    </lineage>
</organism>
<gene>
    <name evidence="1" type="ORF">CSSPTR1EN2_LOCUS2299</name>
</gene>
<name>A0ABP0TDX5_9BRYO</name>
<evidence type="ECO:0000313" key="2">
    <source>
        <dbReference type="Proteomes" id="UP001497512"/>
    </source>
</evidence>
<keyword evidence="2" id="KW-1185">Reference proteome</keyword>